<dbReference type="Pfam" id="PF03965">
    <property type="entry name" value="Penicillinase_R"/>
    <property type="match status" value="1"/>
</dbReference>
<proteinExistence type="inferred from homology"/>
<dbReference type="InterPro" id="IPR036390">
    <property type="entry name" value="WH_DNA-bd_sf"/>
</dbReference>
<dbReference type="SUPFAM" id="SSF46785">
    <property type="entry name" value="Winged helix' DNA-binding domain"/>
    <property type="match status" value="1"/>
</dbReference>
<comment type="similarity">
    <text evidence="1">Belongs to the BlaI transcriptional regulatory family.</text>
</comment>
<organism evidence="5 6">
    <name type="scientific">Blautia difficilis</name>
    <dbReference type="NCBI Taxonomy" id="2763027"/>
    <lineage>
        <taxon>Bacteria</taxon>
        <taxon>Bacillati</taxon>
        <taxon>Bacillota</taxon>
        <taxon>Clostridia</taxon>
        <taxon>Lachnospirales</taxon>
        <taxon>Lachnospiraceae</taxon>
        <taxon>Blautia</taxon>
    </lineage>
</organism>
<gene>
    <name evidence="5" type="ORF">H8Z82_02125</name>
</gene>
<dbReference type="InterPro" id="IPR036388">
    <property type="entry name" value="WH-like_DNA-bd_sf"/>
</dbReference>
<dbReference type="EMBL" id="JACOQG010000002">
    <property type="protein sequence ID" value="MBC5778471.1"/>
    <property type="molecule type" value="Genomic_DNA"/>
</dbReference>
<keyword evidence="6" id="KW-1185">Reference proteome</keyword>
<protein>
    <submittedName>
        <fullName evidence="5">BlaI/MecI/CopY family transcriptional regulator</fullName>
    </submittedName>
</protein>
<sequence length="128" mass="14807">MEGDLKMDILKGKRYDIMNVLWEEGRPLSAFEINEIAPELKMPTVRRCLELLLKENLIKVAGTSMNGKVYARNYTPLITREEYLKGNAQSRKISPVEMMHALLETEGLTEEDLEKLQELLDRKKAELK</sequence>
<evidence type="ECO:0000256" key="4">
    <source>
        <dbReference type="ARBA" id="ARBA00023163"/>
    </source>
</evidence>
<evidence type="ECO:0000256" key="2">
    <source>
        <dbReference type="ARBA" id="ARBA00023015"/>
    </source>
</evidence>
<keyword evidence="3" id="KW-0238">DNA-binding</keyword>
<accession>A0ABR7IEM4</accession>
<keyword evidence="2" id="KW-0805">Transcription regulation</keyword>
<keyword evidence="4" id="KW-0804">Transcription</keyword>
<evidence type="ECO:0000256" key="3">
    <source>
        <dbReference type="ARBA" id="ARBA00023125"/>
    </source>
</evidence>
<reference evidence="5 6" key="1">
    <citation type="submission" date="2020-08" db="EMBL/GenBank/DDBJ databases">
        <title>Genome public.</title>
        <authorList>
            <person name="Liu C."/>
            <person name="Sun Q."/>
        </authorList>
    </citation>
    <scope>NUCLEOTIDE SEQUENCE [LARGE SCALE GENOMIC DNA]</scope>
    <source>
        <strain evidence="5 6">M29</strain>
    </source>
</reference>
<comment type="caution">
    <text evidence="5">The sequence shown here is derived from an EMBL/GenBank/DDBJ whole genome shotgun (WGS) entry which is preliminary data.</text>
</comment>
<evidence type="ECO:0000313" key="5">
    <source>
        <dbReference type="EMBL" id="MBC5778471.1"/>
    </source>
</evidence>
<evidence type="ECO:0000256" key="1">
    <source>
        <dbReference type="ARBA" id="ARBA00011046"/>
    </source>
</evidence>
<dbReference type="InterPro" id="IPR005650">
    <property type="entry name" value="BlaI_family"/>
</dbReference>
<name>A0ABR7IEM4_9FIRM</name>
<evidence type="ECO:0000313" key="6">
    <source>
        <dbReference type="Proteomes" id="UP000649826"/>
    </source>
</evidence>
<dbReference type="Gene3D" id="1.10.10.10">
    <property type="entry name" value="Winged helix-like DNA-binding domain superfamily/Winged helix DNA-binding domain"/>
    <property type="match status" value="1"/>
</dbReference>
<dbReference type="Proteomes" id="UP000649826">
    <property type="component" value="Unassembled WGS sequence"/>
</dbReference>